<keyword evidence="2" id="KW-1185">Reference proteome</keyword>
<proteinExistence type="predicted"/>
<evidence type="ECO:0000313" key="2">
    <source>
        <dbReference type="Proteomes" id="UP000824533"/>
    </source>
</evidence>
<dbReference type="Proteomes" id="UP000824533">
    <property type="component" value="Linkage Group LG23"/>
</dbReference>
<accession>A0ACC1CJS0</accession>
<organism evidence="1 2">
    <name type="scientific">Dendrolimus kikuchii</name>
    <dbReference type="NCBI Taxonomy" id="765133"/>
    <lineage>
        <taxon>Eukaryota</taxon>
        <taxon>Metazoa</taxon>
        <taxon>Ecdysozoa</taxon>
        <taxon>Arthropoda</taxon>
        <taxon>Hexapoda</taxon>
        <taxon>Insecta</taxon>
        <taxon>Pterygota</taxon>
        <taxon>Neoptera</taxon>
        <taxon>Endopterygota</taxon>
        <taxon>Lepidoptera</taxon>
        <taxon>Glossata</taxon>
        <taxon>Ditrysia</taxon>
        <taxon>Bombycoidea</taxon>
        <taxon>Lasiocampidae</taxon>
        <taxon>Dendrolimus</taxon>
    </lineage>
</organism>
<sequence length="281" mass="31535">MCFKELIVIFSLIFANYVEALNLNDECQLHDGKGTGICKMAGDCEAVRSAILQKKPHELDRCGFEQYIEIVCCLITTPKGVMMRRTEIECNEILKYSIPLNIYILSGETASLGEFPSTVALGYEEDNGIQFQCSGSIISKDYVLTVAHCVNTLQGIKPTVVRSGVTDVSDTKWNNETDVGIADYILHPNYTKSLAYNDLALLRLSKPLQFSSSVQAVCLGTNHDDPKETLTLTAWRLIRDLWCGPPGVDGCRPTPVDRRTLIRQRLRFRHIYARLTLPRLD</sequence>
<dbReference type="EMBL" id="CM034409">
    <property type="protein sequence ID" value="KAJ0171697.1"/>
    <property type="molecule type" value="Genomic_DNA"/>
</dbReference>
<reference evidence="1 2" key="1">
    <citation type="journal article" date="2021" name="Front. Genet.">
        <title>Chromosome-Level Genome Assembly Reveals Significant Gene Expansion in the Toll and IMD Signaling Pathways of Dendrolimus kikuchii.</title>
        <authorList>
            <person name="Zhou J."/>
            <person name="Wu P."/>
            <person name="Xiong Z."/>
            <person name="Liu N."/>
            <person name="Zhao N."/>
            <person name="Ji M."/>
            <person name="Qiu Y."/>
            <person name="Yang B."/>
        </authorList>
    </citation>
    <scope>NUCLEOTIDE SEQUENCE [LARGE SCALE GENOMIC DNA]</scope>
    <source>
        <strain evidence="1">Ann1</strain>
    </source>
</reference>
<evidence type="ECO:0000313" key="1">
    <source>
        <dbReference type="EMBL" id="KAJ0171697.1"/>
    </source>
</evidence>
<protein>
    <submittedName>
        <fullName evidence="1">Uncharacterized protein</fullName>
    </submittedName>
</protein>
<name>A0ACC1CJS0_9NEOP</name>
<comment type="caution">
    <text evidence="1">The sequence shown here is derived from an EMBL/GenBank/DDBJ whole genome shotgun (WGS) entry which is preliminary data.</text>
</comment>
<gene>
    <name evidence="1" type="ORF">K1T71_012460</name>
</gene>